<dbReference type="RefSeq" id="WP_311870246.1">
    <property type="nucleotide sequence ID" value="NZ_JAUZVT010000002.1"/>
</dbReference>
<name>A0ABU3GNV3_9MICO</name>
<evidence type="ECO:0000313" key="2">
    <source>
        <dbReference type="Proteomes" id="UP001262835"/>
    </source>
</evidence>
<proteinExistence type="predicted"/>
<accession>A0ABU3GNV3</accession>
<gene>
    <name evidence="1" type="ORF">Q9S78_11235</name>
</gene>
<dbReference type="Proteomes" id="UP001262835">
    <property type="component" value="Unassembled WGS sequence"/>
</dbReference>
<comment type="caution">
    <text evidence="1">The sequence shown here is derived from an EMBL/GenBank/DDBJ whole genome shotgun (WGS) entry which is preliminary data.</text>
</comment>
<keyword evidence="2" id="KW-1185">Reference proteome</keyword>
<sequence length="157" mass="16326">MGFSLSFYPIDGGDLGDADRDSLAAFLDARGLSVHSDGSGLFSADGAALSFDGARSDLALDVLDQPEPVTGTLPHATLSSSECAFVFDLCTAGRLMIVNPQGDPTYLGIAGIHDGDDFPDPDDAVVVGSAAELALALEGGFERFQDYLQRVLNENPG</sequence>
<protein>
    <submittedName>
        <fullName evidence="1">Uncharacterized protein</fullName>
    </submittedName>
</protein>
<organism evidence="1 2">
    <name type="scientific">Microbacterium aquilitoris</name>
    <dbReference type="NCBI Taxonomy" id="3067307"/>
    <lineage>
        <taxon>Bacteria</taxon>
        <taxon>Bacillati</taxon>
        <taxon>Actinomycetota</taxon>
        <taxon>Actinomycetes</taxon>
        <taxon>Micrococcales</taxon>
        <taxon>Microbacteriaceae</taxon>
        <taxon>Microbacterium</taxon>
    </lineage>
</organism>
<dbReference type="EMBL" id="JAUZVT010000002">
    <property type="protein sequence ID" value="MDT3331244.1"/>
    <property type="molecule type" value="Genomic_DNA"/>
</dbReference>
<reference evidence="1 2" key="1">
    <citation type="submission" date="2023-08" db="EMBL/GenBank/DDBJ databases">
        <title>Microbacterium aquilitoris sp. nov. and Microbacterium gwkjibeachense sp. nov., isolated from beach.</title>
        <authorList>
            <person name="Lee S.D."/>
            <person name="Yang H."/>
            <person name="Kim I."/>
        </authorList>
    </citation>
    <scope>NUCLEOTIDE SEQUENCE [LARGE SCALE GENOMIC DNA]</scope>
    <source>
        <strain evidence="1 2">KSW-18</strain>
    </source>
</reference>
<evidence type="ECO:0000313" key="1">
    <source>
        <dbReference type="EMBL" id="MDT3331244.1"/>
    </source>
</evidence>